<dbReference type="Pfam" id="PF10739">
    <property type="entry name" value="DUF2550"/>
    <property type="match status" value="1"/>
</dbReference>
<reference evidence="1 2" key="1">
    <citation type="submission" date="2020-10" db="EMBL/GenBank/DDBJ databases">
        <title>Complete genome sequence of Corynebacterium jeddahense DSM 45997, type strain of Corynebacterium jeddahense.</title>
        <authorList>
            <person name="Busche T."/>
            <person name="Kalinowski J."/>
            <person name="Ruckert C."/>
        </authorList>
    </citation>
    <scope>NUCLEOTIDE SEQUENCE [LARGE SCALE GENOMIC DNA]</scope>
    <source>
        <strain evidence="1 2">DSM 45997</strain>
    </source>
</reference>
<dbReference type="RefSeq" id="WP_042406514.1">
    <property type="nucleotide sequence ID" value="NZ_CBYN010000037.1"/>
</dbReference>
<organism evidence="1 2">
    <name type="scientific">Corynebacterium jeddahense</name>
    <dbReference type="NCBI Taxonomy" id="1414719"/>
    <lineage>
        <taxon>Bacteria</taxon>
        <taxon>Bacillati</taxon>
        <taxon>Actinomycetota</taxon>
        <taxon>Actinomycetes</taxon>
        <taxon>Mycobacteriales</taxon>
        <taxon>Corynebacteriaceae</taxon>
        <taxon>Corynebacterium</taxon>
    </lineage>
</organism>
<dbReference type="InterPro" id="IPR019675">
    <property type="entry name" value="DUF2550"/>
</dbReference>
<dbReference type="EMBL" id="CP063194">
    <property type="protein sequence ID" value="WCZ38715.1"/>
    <property type="molecule type" value="Genomic_DNA"/>
</dbReference>
<proteinExistence type="predicted"/>
<gene>
    <name evidence="1" type="ORF">CJEDD_05525</name>
</gene>
<dbReference type="Proteomes" id="UP001218071">
    <property type="component" value="Chromosome"/>
</dbReference>
<sequence length="151" mass="17081">MLIAVAFVAVVALCASGLWRFANVRNSGARAMMRRLPANGVHGWRHGVLRYDGERLLFYKLRSLSFSHDVALDRRGMQFEGFRDVTEGEREFMPDIGHVLRLSGPDGDFEFAADRRTEMGLVSWVESAPDARQERVDKRSLAARAQRDSGR</sequence>
<evidence type="ECO:0008006" key="3">
    <source>
        <dbReference type="Google" id="ProtNLM"/>
    </source>
</evidence>
<accession>A0ABY7ULF2</accession>
<evidence type="ECO:0000313" key="2">
    <source>
        <dbReference type="Proteomes" id="UP001218071"/>
    </source>
</evidence>
<protein>
    <recommendedName>
        <fullName evidence="3">Secreted protein</fullName>
    </recommendedName>
</protein>
<name>A0ABY7ULF2_9CORY</name>
<keyword evidence="2" id="KW-1185">Reference proteome</keyword>
<evidence type="ECO:0000313" key="1">
    <source>
        <dbReference type="EMBL" id="WCZ38715.1"/>
    </source>
</evidence>